<sequence>MQYGKDNGQPAGAGLRKALPKVKWLTVLTGILLCSRLSPAQQILFRNYTVNDGLCSNTVWAISQDEQGYMWFGTKDGLNRFDGYRFKSYRFDKDDSISLGNNWVRIITNYNEDSCLIGTEKGVYILDLAHETFHFFDKTGERSVFDMLRDRSGAIWIATAGGVFRYDPESGKLRHFIHEEGNVHSLSINFVRKLLLDGEGNIWMGTSWNGIDVLDPQTGIFRHYTAGGRPGDISSNFVTDLYKDLEGNIWVGTEKGGLNRWDKSSGTFIHYTHSGNNSISDNIVHSIYQPAPGKLYIGTEKGLDVLDLEEDTFVNYAYRSNDPHSLSDNAVYTIFKDRSGGVWVGTYFGGVDYFHEGNPGFELYYPTGAPGALSGKAVSAMLQDDSSHIWIATEDNGLNYFDTRTKTFQHFPFRAGQDDLSYHNIHTLIRDHAGKLWIGTFTGGINVYDPHTQRVKVYKFGQGSRVSSYSNMIYSLYEDTDRTIWAGTVGGLYTYAPEKDSFYRVHEMLLDKSWIYDIYEDSRHTLWFATYNHGLIGKNKRTGEWYRFTRNEGPHSLSSNKIICMAGGGDSLWLGTDGGGLNLLDTRREKITVFDDKKIVNADIIYGILKDKKGHLWLSTNNGIFDLDPVRRKSRHYTQWDHLQGKEFNYKSYMAASNGKFYFGGVHGFNAFYPDSLRSSGNAPRVIFTNFQLFNNDVAVDAGKSPLHRNITYTEALTLSHRQSMFSFEYAALNYTAPHKTQYAYKMEGYDKSWNYVGDQRKATYTNLPAGSYTFKVKATGNNGSWSSRPAQIAVTILPPFYKTTLAYIIYALLLVTIVMWIRKTEMKRIRRKNEIRLERQQTKREREFYKQKIDFFTSMAHEIRTPLSLIIAPLERLLGSAHWQPAAHKQLKVMEENSNRLLSLTNQLLDFRKMESDLYEIHPEKIELVSFVQSLFSRFSSISYQKGIRFSVSTHIPRLEVQADPEALTKILSNLLFNAFKFTRSKVELSINEPAANTEGSACFSISVEDDGIGIPKEEVEHIFEKFYQVSSGSHEYSNLGGNGIGLALAKALTEKHGGALLVKSEAKVKTVFTVLIPLGCEGAGSEKDDGEPSGDIREAVHKDAPAILIVEDDPALVDFMYESLQGDGYNVRKALNGSAALELLGRHTVDLIISDVMMPEMDGMEFCRKVKQDVHFSHIPLVLLTAKANPETEIAGIEEGADAYLTKPFKWKHLAAVIKNLLESRQRLKQKFSRQPFADASSLTTNSGDQQFLKRITDIIEQRLDDQQLSVEELSRAMAMSRSSLHKKLKAISGHVPNEFIRIIRLKQAAKLLLQHEYSISEIGYRTGFNSPSYFSRCFYQQFGVTPREFMEKEVSGRE</sequence>
<dbReference type="SUPFAM" id="SSF47384">
    <property type="entry name" value="Homodimeric domain of signal transducing histidine kinase"/>
    <property type="match status" value="1"/>
</dbReference>
<dbReference type="RefSeq" id="WP_344977558.1">
    <property type="nucleotide sequence ID" value="NZ_BAABFN010000002.1"/>
</dbReference>
<dbReference type="EMBL" id="BAABFN010000002">
    <property type="protein sequence ID" value="GAA4307340.1"/>
    <property type="molecule type" value="Genomic_DNA"/>
</dbReference>
<dbReference type="PROSITE" id="PS01124">
    <property type="entry name" value="HTH_ARAC_FAMILY_2"/>
    <property type="match status" value="1"/>
</dbReference>
<keyword evidence="4" id="KW-0805">Transcription regulation</keyword>
<dbReference type="InterPro" id="IPR011123">
    <property type="entry name" value="Y_Y_Y"/>
</dbReference>
<evidence type="ECO:0000259" key="8">
    <source>
        <dbReference type="PROSITE" id="PS01124"/>
    </source>
</evidence>
<dbReference type="Gene3D" id="1.10.287.130">
    <property type="match status" value="1"/>
</dbReference>
<keyword evidence="7" id="KW-0812">Transmembrane</keyword>
<feature type="domain" description="HTH araC/xylS-type" evidence="8">
    <location>
        <begin position="1256"/>
        <end position="1355"/>
    </location>
</feature>
<dbReference type="InterPro" id="IPR013783">
    <property type="entry name" value="Ig-like_fold"/>
</dbReference>
<dbReference type="Gene3D" id="3.30.565.10">
    <property type="entry name" value="Histidine kinase-like ATPase, C-terminal domain"/>
    <property type="match status" value="1"/>
</dbReference>
<proteinExistence type="predicted"/>
<dbReference type="InterPro" id="IPR036890">
    <property type="entry name" value="HATPase_C_sf"/>
</dbReference>
<dbReference type="Pfam" id="PF07495">
    <property type="entry name" value="Y_Y_Y"/>
    <property type="match status" value="1"/>
</dbReference>
<dbReference type="InterPro" id="IPR015943">
    <property type="entry name" value="WD40/YVTN_repeat-like_dom_sf"/>
</dbReference>
<keyword evidence="11" id="KW-0808">Transferase</keyword>
<feature type="transmembrane region" description="Helical" evidence="7">
    <location>
        <begin position="805"/>
        <end position="822"/>
    </location>
</feature>
<dbReference type="SUPFAM" id="SSF52172">
    <property type="entry name" value="CheY-like"/>
    <property type="match status" value="1"/>
</dbReference>
<keyword evidence="12" id="KW-1185">Reference proteome</keyword>
<keyword evidence="11" id="KW-0418">Kinase</keyword>
<dbReference type="InterPro" id="IPR001789">
    <property type="entry name" value="Sig_transdc_resp-reg_receiver"/>
</dbReference>
<dbReference type="Gene3D" id="1.10.10.60">
    <property type="entry name" value="Homeodomain-like"/>
    <property type="match status" value="1"/>
</dbReference>
<accession>A0ABP8FN22</accession>
<dbReference type="SUPFAM" id="SSF63829">
    <property type="entry name" value="Calcium-dependent phosphotriesterase"/>
    <property type="match status" value="2"/>
</dbReference>
<evidence type="ECO:0000256" key="3">
    <source>
        <dbReference type="ARBA" id="ARBA00022553"/>
    </source>
</evidence>
<dbReference type="PANTHER" id="PTHR43547:SF2">
    <property type="entry name" value="HYBRID SIGNAL TRANSDUCTION HISTIDINE KINASE C"/>
    <property type="match status" value="1"/>
</dbReference>
<dbReference type="InterPro" id="IPR011047">
    <property type="entry name" value="Quinoprotein_ADH-like_sf"/>
</dbReference>
<dbReference type="Pfam" id="PF07494">
    <property type="entry name" value="Reg_prop"/>
    <property type="match status" value="4"/>
</dbReference>
<evidence type="ECO:0000256" key="6">
    <source>
        <dbReference type="PROSITE-ProRule" id="PRU00169"/>
    </source>
</evidence>
<dbReference type="GO" id="GO:0016301">
    <property type="term" value="F:kinase activity"/>
    <property type="evidence" value="ECO:0007669"/>
    <property type="project" value="UniProtKB-KW"/>
</dbReference>
<organism evidence="11 12">
    <name type="scientific">Compostibacter hankyongensis</name>
    <dbReference type="NCBI Taxonomy" id="1007089"/>
    <lineage>
        <taxon>Bacteria</taxon>
        <taxon>Pseudomonadati</taxon>
        <taxon>Bacteroidota</taxon>
        <taxon>Chitinophagia</taxon>
        <taxon>Chitinophagales</taxon>
        <taxon>Chitinophagaceae</taxon>
        <taxon>Compostibacter</taxon>
    </lineage>
</organism>
<dbReference type="InterPro" id="IPR004358">
    <property type="entry name" value="Sig_transdc_His_kin-like_C"/>
</dbReference>
<dbReference type="SMART" id="SM00448">
    <property type="entry name" value="REC"/>
    <property type="match status" value="1"/>
</dbReference>
<dbReference type="SMART" id="SM00388">
    <property type="entry name" value="HisKA"/>
    <property type="match status" value="1"/>
</dbReference>
<dbReference type="Gene3D" id="3.40.50.2300">
    <property type="match status" value="1"/>
</dbReference>
<comment type="catalytic activity">
    <reaction evidence="1">
        <text>ATP + protein L-histidine = ADP + protein N-phospho-L-histidine.</text>
        <dbReference type="EC" id="2.7.13.3"/>
    </reaction>
</comment>
<evidence type="ECO:0000256" key="2">
    <source>
        <dbReference type="ARBA" id="ARBA00012438"/>
    </source>
</evidence>
<dbReference type="Pfam" id="PF00512">
    <property type="entry name" value="HisKA"/>
    <property type="match status" value="1"/>
</dbReference>
<feature type="domain" description="Histidine kinase" evidence="9">
    <location>
        <begin position="859"/>
        <end position="1082"/>
    </location>
</feature>
<evidence type="ECO:0000259" key="9">
    <source>
        <dbReference type="PROSITE" id="PS50109"/>
    </source>
</evidence>
<keyword evidence="7" id="KW-0472">Membrane</keyword>
<name>A0ABP8FN22_9BACT</name>
<dbReference type="SMART" id="SM00387">
    <property type="entry name" value="HATPase_c"/>
    <property type="match status" value="1"/>
</dbReference>
<dbReference type="InterPro" id="IPR018060">
    <property type="entry name" value="HTH_AraC"/>
</dbReference>
<dbReference type="PANTHER" id="PTHR43547">
    <property type="entry name" value="TWO-COMPONENT HISTIDINE KINASE"/>
    <property type="match status" value="1"/>
</dbReference>
<keyword evidence="3 6" id="KW-0597">Phosphoprotein</keyword>
<reference evidence="12" key="1">
    <citation type="journal article" date="2019" name="Int. J. Syst. Evol. Microbiol.">
        <title>The Global Catalogue of Microorganisms (GCM) 10K type strain sequencing project: providing services to taxonomists for standard genome sequencing and annotation.</title>
        <authorList>
            <consortium name="The Broad Institute Genomics Platform"/>
            <consortium name="The Broad Institute Genome Sequencing Center for Infectious Disease"/>
            <person name="Wu L."/>
            <person name="Ma J."/>
        </authorList>
    </citation>
    <scope>NUCLEOTIDE SEQUENCE [LARGE SCALE GENOMIC DNA]</scope>
    <source>
        <strain evidence="12">JCM 17664</strain>
    </source>
</reference>
<comment type="caution">
    <text evidence="11">The sequence shown here is derived from an EMBL/GenBank/DDBJ whole genome shotgun (WGS) entry which is preliminary data.</text>
</comment>
<dbReference type="PROSITE" id="PS50109">
    <property type="entry name" value="HIS_KIN"/>
    <property type="match status" value="1"/>
</dbReference>
<dbReference type="InterPro" id="IPR003661">
    <property type="entry name" value="HisK_dim/P_dom"/>
</dbReference>
<dbReference type="Gene3D" id="2.60.40.10">
    <property type="entry name" value="Immunoglobulins"/>
    <property type="match status" value="1"/>
</dbReference>
<dbReference type="InterPro" id="IPR011110">
    <property type="entry name" value="Reg_prop"/>
</dbReference>
<evidence type="ECO:0000313" key="11">
    <source>
        <dbReference type="EMBL" id="GAA4307340.1"/>
    </source>
</evidence>
<dbReference type="CDD" id="cd00082">
    <property type="entry name" value="HisKA"/>
    <property type="match status" value="1"/>
</dbReference>
<dbReference type="Gene3D" id="2.130.10.10">
    <property type="entry name" value="YVTN repeat-like/Quinoprotein amine dehydrogenase"/>
    <property type="match status" value="2"/>
</dbReference>
<evidence type="ECO:0000313" key="12">
    <source>
        <dbReference type="Proteomes" id="UP001501207"/>
    </source>
</evidence>
<dbReference type="PRINTS" id="PR00344">
    <property type="entry name" value="BCTRLSENSOR"/>
</dbReference>
<evidence type="ECO:0000256" key="4">
    <source>
        <dbReference type="ARBA" id="ARBA00023015"/>
    </source>
</evidence>
<dbReference type="Proteomes" id="UP001501207">
    <property type="component" value="Unassembled WGS sequence"/>
</dbReference>
<dbReference type="PROSITE" id="PS50110">
    <property type="entry name" value="RESPONSE_REGULATORY"/>
    <property type="match status" value="1"/>
</dbReference>
<feature type="domain" description="Response regulatory" evidence="10">
    <location>
        <begin position="1108"/>
        <end position="1224"/>
    </location>
</feature>
<dbReference type="Pfam" id="PF00072">
    <property type="entry name" value="Response_reg"/>
    <property type="match status" value="1"/>
</dbReference>
<evidence type="ECO:0000256" key="7">
    <source>
        <dbReference type="SAM" id="Phobius"/>
    </source>
</evidence>
<dbReference type="SMART" id="SM00342">
    <property type="entry name" value="HTH_ARAC"/>
    <property type="match status" value="1"/>
</dbReference>
<protein>
    <recommendedName>
        <fullName evidence="2">histidine kinase</fullName>
        <ecNumber evidence="2">2.7.13.3</ecNumber>
    </recommendedName>
</protein>
<dbReference type="EC" id="2.7.13.3" evidence="2"/>
<dbReference type="SUPFAM" id="SSF46689">
    <property type="entry name" value="Homeodomain-like"/>
    <property type="match status" value="1"/>
</dbReference>
<evidence type="ECO:0000256" key="5">
    <source>
        <dbReference type="ARBA" id="ARBA00023163"/>
    </source>
</evidence>
<dbReference type="InterPro" id="IPR003594">
    <property type="entry name" value="HATPase_dom"/>
</dbReference>
<keyword evidence="7" id="KW-1133">Transmembrane helix</keyword>
<dbReference type="InterPro" id="IPR009057">
    <property type="entry name" value="Homeodomain-like_sf"/>
</dbReference>
<dbReference type="CDD" id="cd00146">
    <property type="entry name" value="PKD"/>
    <property type="match status" value="1"/>
</dbReference>
<dbReference type="SUPFAM" id="SSF55874">
    <property type="entry name" value="ATPase domain of HSP90 chaperone/DNA topoisomerase II/histidine kinase"/>
    <property type="match status" value="1"/>
</dbReference>
<dbReference type="InterPro" id="IPR005467">
    <property type="entry name" value="His_kinase_dom"/>
</dbReference>
<dbReference type="SUPFAM" id="SSF50998">
    <property type="entry name" value="Quinoprotein alcohol dehydrogenase-like"/>
    <property type="match status" value="1"/>
</dbReference>
<dbReference type="Pfam" id="PF12833">
    <property type="entry name" value="HTH_18"/>
    <property type="match status" value="1"/>
</dbReference>
<evidence type="ECO:0000259" key="10">
    <source>
        <dbReference type="PROSITE" id="PS50110"/>
    </source>
</evidence>
<dbReference type="InterPro" id="IPR036097">
    <property type="entry name" value="HisK_dim/P_sf"/>
</dbReference>
<gene>
    <name evidence="11" type="ORF">GCM10023143_13810</name>
</gene>
<keyword evidence="5" id="KW-0804">Transcription</keyword>
<dbReference type="Pfam" id="PF02518">
    <property type="entry name" value="HATPase_c"/>
    <property type="match status" value="1"/>
</dbReference>
<dbReference type="InterPro" id="IPR011006">
    <property type="entry name" value="CheY-like_superfamily"/>
</dbReference>
<evidence type="ECO:0000256" key="1">
    <source>
        <dbReference type="ARBA" id="ARBA00000085"/>
    </source>
</evidence>
<feature type="modified residue" description="4-aspartylphosphate" evidence="6">
    <location>
        <position position="1157"/>
    </location>
</feature>